<dbReference type="Proteomes" id="UP000323000">
    <property type="component" value="Chromosome 4"/>
</dbReference>
<keyword evidence="7 12" id="KW-1133">Transmembrane helix</keyword>
<feature type="repeat" description="Solcar" evidence="10">
    <location>
        <begin position="245"/>
        <end position="344"/>
    </location>
</feature>
<feature type="repeat" description="Solcar" evidence="10">
    <location>
        <begin position="357"/>
        <end position="501"/>
    </location>
</feature>
<sequence>MVGASKGVPTWVSAAAAARVDLEGNVSSVSENMFREGKDESLSNSKTINDFQLGFGERTFSAIGAAFISAVIVNPLDVAKTRLQAQAAGVPYQGLCGAACLETDTMLPDLRNSTSRARAVPGPEPLCTPECNRYKGTLDVFHKIIHQCQQLSVPLTVAFRRDSYVSCAGRVWKTMERHKCKLSISYANDVVSLFLQEKEPATYFERPSADGYYSFVIHQVGIYLPCYDIFRNLMEDFTTRNAPILTPYVPLVAGSVARSLACVTCYPVELARTRMQAFKEIQVGVKPPGVWKTLVGVVNPVRSTTNLKNFQNYRILWTGLGAQLARDVPFSAICWSTLEPIRRNILSVVGDEASATSVLGANFTAGFIAGTIAAAATCPLDVAKTRRQIEICNHVKSIAKIVMAVKILLKIIGHPKRKHIEEHKMTALNFILLFTWFLILSSCNLQKDHTRALNMNTRQTLKEIWRDGGMRGLFTGIGPRVGRAGPSVGIVVSFYEVVKYALHQRRQLKE</sequence>
<evidence type="ECO:0000256" key="7">
    <source>
        <dbReference type="ARBA" id="ARBA00022989"/>
    </source>
</evidence>
<dbReference type="InterPro" id="IPR018108">
    <property type="entry name" value="MCP_transmembrane"/>
</dbReference>
<dbReference type="PROSITE" id="PS50920">
    <property type="entry name" value="SOLCAR"/>
    <property type="match status" value="2"/>
</dbReference>
<name>A0A5C7I1Z6_9ROSI</name>
<evidence type="ECO:0000256" key="12">
    <source>
        <dbReference type="SAM" id="Phobius"/>
    </source>
</evidence>
<evidence type="ECO:0000256" key="8">
    <source>
        <dbReference type="ARBA" id="ARBA00023128"/>
    </source>
</evidence>
<accession>A0A5C7I1Z6</accession>
<keyword evidence="8" id="KW-0496">Mitochondrion</keyword>
<evidence type="ECO:0000313" key="14">
    <source>
        <dbReference type="Proteomes" id="UP000323000"/>
    </source>
</evidence>
<feature type="transmembrane region" description="Helical" evidence="12">
    <location>
        <begin position="427"/>
        <end position="445"/>
    </location>
</feature>
<dbReference type="OrthoDB" id="1747031at2759"/>
<evidence type="ECO:0000256" key="11">
    <source>
        <dbReference type="RuleBase" id="RU000488"/>
    </source>
</evidence>
<dbReference type="Pfam" id="PF00153">
    <property type="entry name" value="Mito_carr"/>
    <property type="match status" value="4"/>
</dbReference>
<dbReference type="EMBL" id="VAHF01000004">
    <property type="protein sequence ID" value="TXG62988.1"/>
    <property type="molecule type" value="Genomic_DNA"/>
</dbReference>
<keyword evidence="6" id="KW-0999">Mitochondrion inner membrane</keyword>
<keyword evidence="3 11" id="KW-0813">Transport</keyword>
<evidence type="ECO:0000256" key="5">
    <source>
        <dbReference type="ARBA" id="ARBA00022737"/>
    </source>
</evidence>
<evidence type="ECO:0000256" key="4">
    <source>
        <dbReference type="ARBA" id="ARBA00022692"/>
    </source>
</evidence>
<dbReference type="PANTHER" id="PTHR45760:SF6">
    <property type="entry name" value="MITOCHONDRIAL SUBSTRATE CARRIER FAMILY PROTEIN"/>
    <property type="match status" value="1"/>
</dbReference>
<evidence type="ECO:0000256" key="10">
    <source>
        <dbReference type="PROSITE-ProRule" id="PRU00282"/>
    </source>
</evidence>
<dbReference type="PANTHER" id="PTHR45760">
    <property type="entry name" value="FI19922P1-RELATED"/>
    <property type="match status" value="1"/>
</dbReference>
<keyword evidence="4 10" id="KW-0812">Transmembrane</keyword>
<evidence type="ECO:0000313" key="13">
    <source>
        <dbReference type="EMBL" id="TXG62988.1"/>
    </source>
</evidence>
<dbReference type="SUPFAM" id="SSF103506">
    <property type="entry name" value="Mitochondrial carrier"/>
    <property type="match status" value="2"/>
</dbReference>
<dbReference type="InterPro" id="IPR045315">
    <property type="entry name" value="Mtm1-like"/>
</dbReference>
<gene>
    <name evidence="13" type="ORF">EZV62_009982</name>
</gene>
<evidence type="ECO:0000256" key="9">
    <source>
        <dbReference type="ARBA" id="ARBA00023136"/>
    </source>
</evidence>
<evidence type="ECO:0000256" key="3">
    <source>
        <dbReference type="ARBA" id="ARBA00022448"/>
    </source>
</evidence>
<protein>
    <submittedName>
        <fullName evidence="13">Uncharacterized protein</fullName>
    </submittedName>
</protein>
<evidence type="ECO:0000256" key="2">
    <source>
        <dbReference type="ARBA" id="ARBA00006375"/>
    </source>
</evidence>
<evidence type="ECO:0000256" key="1">
    <source>
        <dbReference type="ARBA" id="ARBA00004448"/>
    </source>
</evidence>
<keyword evidence="14" id="KW-1185">Reference proteome</keyword>
<comment type="caution">
    <text evidence="13">The sequence shown here is derived from an EMBL/GenBank/DDBJ whole genome shotgun (WGS) entry which is preliminary data.</text>
</comment>
<dbReference type="AlphaFoldDB" id="A0A5C7I1Z6"/>
<reference evidence="14" key="1">
    <citation type="journal article" date="2019" name="Gigascience">
        <title>De novo genome assembly of the endangered Acer yangbiense, a plant species with extremely small populations endemic to Yunnan Province, China.</title>
        <authorList>
            <person name="Yang J."/>
            <person name="Wariss H.M."/>
            <person name="Tao L."/>
            <person name="Zhang R."/>
            <person name="Yun Q."/>
            <person name="Hollingsworth P."/>
            <person name="Dao Z."/>
            <person name="Luo G."/>
            <person name="Guo H."/>
            <person name="Ma Y."/>
            <person name="Sun W."/>
        </authorList>
    </citation>
    <scope>NUCLEOTIDE SEQUENCE [LARGE SCALE GENOMIC DNA]</scope>
    <source>
        <strain evidence="14">cv. Malutang</strain>
    </source>
</reference>
<comment type="subcellular location">
    <subcellularLocation>
        <location evidence="1">Mitochondrion inner membrane</location>
        <topology evidence="1">Multi-pass membrane protein</topology>
    </subcellularLocation>
</comment>
<dbReference type="Gene3D" id="1.50.40.10">
    <property type="entry name" value="Mitochondrial carrier domain"/>
    <property type="match status" value="2"/>
</dbReference>
<organism evidence="13 14">
    <name type="scientific">Acer yangbiense</name>
    <dbReference type="NCBI Taxonomy" id="1000413"/>
    <lineage>
        <taxon>Eukaryota</taxon>
        <taxon>Viridiplantae</taxon>
        <taxon>Streptophyta</taxon>
        <taxon>Embryophyta</taxon>
        <taxon>Tracheophyta</taxon>
        <taxon>Spermatophyta</taxon>
        <taxon>Magnoliopsida</taxon>
        <taxon>eudicotyledons</taxon>
        <taxon>Gunneridae</taxon>
        <taxon>Pentapetalae</taxon>
        <taxon>rosids</taxon>
        <taxon>malvids</taxon>
        <taxon>Sapindales</taxon>
        <taxon>Sapindaceae</taxon>
        <taxon>Hippocastanoideae</taxon>
        <taxon>Acereae</taxon>
        <taxon>Acer</taxon>
    </lineage>
</organism>
<keyword evidence="9 10" id="KW-0472">Membrane</keyword>
<dbReference type="GO" id="GO:1990542">
    <property type="term" value="P:mitochondrial transmembrane transport"/>
    <property type="evidence" value="ECO:0007669"/>
    <property type="project" value="InterPro"/>
</dbReference>
<evidence type="ECO:0000256" key="6">
    <source>
        <dbReference type="ARBA" id="ARBA00022792"/>
    </source>
</evidence>
<proteinExistence type="inferred from homology"/>
<comment type="similarity">
    <text evidence="2 11">Belongs to the mitochondrial carrier (TC 2.A.29) family.</text>
</comment>
<keyword evidence="5" id="KW-0677">Repeat</keyword>
<dbReference type="InterPro" id="IPR023395">
    <property type="entry name" value="MCP_dom_sf"/>
</dbReference>
<dbReference type="GO" id="GO:0005743">
    <property type="term" value="C:mitochondrial inner membrane"/>
    <property type="evidence" value="ECO:0007669"/>
    <property type="project" value="UniProtKB-SubCell"/>
</dbReference>